<sequence length="108" mass="13105">MDCGFPERLTRKRIKPWHLGPNKYSGPEFEAAKEEYRQKYRETGYSEEYVREMYIPDVMAGSKHFHILNEREREKNMAKRKEAEEDWEEIFYKAALREREANPDTKVN</sequence>
<protein>
    <submittedName>
        <fullName evidence="1">Uncharacterized protein</fullName>
    </submittedName>
</protein>
<dbReference type="EMBL" id="JAVHJO010000011">
    <property type="protein sequence ID" value="KAK6533720.1"/>
    <property type="molecule type" value="Genomic_DNA"/>
</dbReference>
<proteinExistence type="predicted"/>
<gene>
    <name evidence="1" type="ORF">TWF694_002651</name>
</gene>
<organism evidence="1 2">
    <name type="scientific">Orbilia ellipsospora</name>
    <dbReference type="NCBI Taxonomy" id="2528407"/>
    <lineage>
        <taxon>Eukaryota</taxon>
        <taxon>Fungi</taxon>
        <taxon>Dikarya</taxon>
        <taxon>Ascomycota</taxon>
        <taxon>Pezizomycotina</taxon>
        <taxon>Orbiliomycetes</taxon>
        <taxon>Orbiliales</taxon>
        <taxon>Orbiliaceae</taxon>
        <taxon>Orbilia</taxon>
    </lineage>
</organism>
<dbReference type="AlphaFoldDB" id="A0AAV9X558"/>
<keyword evidence="2" id="KW-1185">Reference proteome</keyword>
<accession>A0AAV9X558</accession>
<dbReference type="Proteomes" id="UP001365542">
    <property type="component" value="Unassembled WGS sequence"/>
</dbReference>
<comment type="caution">
    <text evidence="1">The sequence shown here is derived from an EMBL/GenBank/DDBJ whole genome shotgun (WGS) entry which is preliminary data.</text>
</comment>
<reference evidence="1 2" key="1">
    <citation type="submission" date="2019-10" db="EMBL/GenBank/DDBJ databases">
        <authorList>
            <person name="Palmer J.M."/>
        </authorList>
    </citation>
    <scope>NUCLEOTIDE SEQUENCE [LARGE SCALE GENOMIC DNA]</scope>
    <source>
        <strain evidence="1 2">TWF694</strain>
    </source>
</reference>
<evidence type="ECO:0000313" key="1">
    <source>
        <dbReference type="EMBL" id="KAK6533720.1"/>
    </source>
</evidence>
<evidence type="ECO:0000313" key="2">
    <source>
        <dbReference type="Proteomes" id="UP001365542"/>
    </source>
</evidence>
<name>A0AAV9X558_9PEZI</name>